<comment type="caution">
    <text evidence="1">The sequence shown here is derived from an EMBL/GenBank/DDBJ whole genome shotgun (WGS) entry which is preliminary data.</text>
</comment>
<gene>
    <name evidence="1" type="ORF">A2U01_0026203</name>
</gene>
<proteinExistence type="predicted"/>
<dbReference type="Proteomes" id="UP000265520">
    <property type="component" value="Unassembled WGS sequence"/>
</dbReference>
<evidence type="ECO:0000313" key="1">
    <source>
        <dbReference type="EMBL" id="MCI05153.1"/>
    </source>
</evidence>
<accession>A0A392NZE2</accession>
<sequence>MVLLLGLSMEKVKWLGGCVGESKREVI</sequence>
<dbReference type="EMBL" id="LXQA010057699">
    <property type="protein sequence ID" value="MCI05153.1"/>
    <property type="molecule type" value="Genomic_DNA"/>
</dbReference>
<protein>
    <submittedName>
        <fullName evidence="1">Uncharacterized protein</fullName>
    </submittedName>
</protein>
<organism evidence="1 2">
    <name type="scientific">Trifolium medium</name>
    <dbReference type="NCBI Taxonomy" id="97028"/>
    <lineage>
        <taxon>Eukaryota</taxon>
        <taxon>Viridiplantae</taxon>
        <taxon>Streptophyta</taxon>
        <taxon>Embryophyta</taxon>
        <taxon>Tracheophyta</taxon>
        <taxon>Spermatophyta</taxon>
        <taxon>Magnoliopsida</taxon>
        <taxon>eudicotyledons</taxon>
        <taxon>Gunneridae</taxon>
        <taxon>Pentapetalae</taxon>
        <taxon>rosids</taxon>
        <taxon>fabids</taxon>
        <taxon>Fabales</taxon>
        <taxon>Fabaceae</taxon>
        <taxon>Papilionoideae</taxon>
        <taxon>50 kb inversion clade</taxon>
        <taxon>NPAAA clade</taxon>
        <taxon>Hologalegina</taxon>
        <taxon>IRL clade</taxon>
        <taxon>Trifolieae</taxon>
        <taxon>Trifolium</taxon>
    </lineage>
</organism>
<reference evidence="1 2" key="1">
    <citation type="journal article" date="2018" name="Front. Plant Sci.">
        <title>Red Clover (Trifolium pratense) and Zigzag Clover (T. medium) - A Picture of Genomic Similarities and Differences.</title>
        <authorList>
            <person name="Dluhosova J."/>
            <person name="Istvanek J."/>
            <person name="Nedelnik J."/>
            <person name="Repkova J."/>
        </authorList>
    </citation>
    <scope>NUCLEOTIDE SEQUENCE [LARGE SCALE GENOMIC DNA]</scope>
    <source>
        <strain evidence="2">cv. 10/8</strain>
        <tissue evidence="1">Leaf</tissue>
    </source>
</reference>
<keyword evidence="2" id="KW-1185">Reference proteome</keyword>
<feature type="non-terminal residue" evidence="1">
    <location>
        <position position="27"/>
    </location>
</feature>
<dbReference type="AlphaFoldDB" id="A0A392NZE2"/>
<name>A0A392NZE2_9FABA</name>
<evidence type="ECO:0000313" key="2">
    <source>
        <dbReference type="Proteomes" id="UP000265520"/>
    </source>
</evidence>